<evidence type="ECO:0000259" key="1">
    <source>
        <dbReference type="Pfam" id="PF01979"/>
    </source>
</evidence>
<evidence type="ECO:0000313" key="3">
    <source>
        <dbReference type="Proteomes" id="UP000620064"/>
    </source>
</evidence>
<dbReference type="Gene3D" id="3.20.20.140">
    <property type="entry name" value="Metal-dependent hydrolases"/>
    <property type="match status" value="1"/>
</dbReference>
<dbReference type="Pfam" id="PF01979">
    <property type="entry name" value="Amidohydro_1"/>
    <property type="match status" value="1"/>
</dbReference>
<evidence type="ECO:0000313" key="2">
    <source>
        <dbReference type="EMBL" id="GGP02454.1"/>
    </source>
</evidence>
<dbReference type="SUPFAM" id="SSF51338">
    <property type="entry name" value="Composite domain of metallo-dependent hydrolases"/>
    <property type="match status" value="1"/>
</dbReference>
<dbReference type="InterPro" id="IPR051781">
    <property type="entry name" value="Metallo-dep_Hydrolase"/>
</dbReference>
<sequence length="423" mass="47229">MKQFKTIIFLGISIFGWSQRPAPAPTQKNPIAITNATIHTGTGNVLQNASIVFENGKITQINGTIPSNAEVINAQNKHVYPGFILVNNTLGLVEIEATRATDDTQEANDITPEVRSLISFNTDSHVIPTVRTNGILLTQPVLKSGTISCTSSIMNLDGWNWEDAVEEKDNALHMSWPTISTRFFDEKREAERKEMRTKKLEEIKNLFTRAKAYQKSPVKDYKLEAIKPVFDKTKLFVEVSSANEALEVIKFAQDLELRNLVLVGDAALVPILDEIKKSNFPLIITRVHSLPAGNSMSPRLPYQFAKLVSDKGILYGLDYSGAHEYQDSRNLPFLAGTTAAYGVEKEKALQSISYNLAKILGIEDRFGSLEVGKSATLFISEGDALDQLTNQVTEAFIDGRKINLHNQQKELYKRYKEKYTSTK</sequence>
<name>A0ABQ2NG27_9FLAO</name>
<accession>A0ABQ2NG27</accession>
<dbReference type="RefSeq" id="WP_188616681.1">
    <property type="nucleotide sequence ID" value="NZ_BMLV01000001.1"/>
</dbReference>
<protein>
    <submittedName>
        <fullName evidence="2">Amidohydrolase</fullName>
    </submittedName>
</protein>
<dbReference type="PANTHER" id="PTHR43135">
    <property type="entry name" value="ALPHA-D-RIBOSE 1-METHYLPHOSPHONATE 5-TRIPHOSPHATE DIPHOSPHATASE"/>
    <property type="match status" value="1"/>
</dbReference>
<comment type="caution">
    <text evidence="2">The sequence shown here is derived from an EMBL/GenBank/DDBJ whole genome shotgun (WGS) entry which is preliminary data.</text>
</comment>
<reference evidence="3" key="1">
    <citation type="journal article" date="2019" name="Int. J. Syst. Evol. Microbiol.">
        <title>The Global Catalogue of Microorganisms (GCM) 10K type strain sequencing project: providing services to taxonomists for standard genome sequencing and annotation.</title>
        <authorList>
            <consortium name="The Broad Institute Genomics Platform"/>
            <consortium name="The Broad Institute Genome Sequencing Center for Infectious Disease"/>
            <person name="Wu L."/>
            <person name="Ma J."/>
        </authorList>
    </citation>
    <scope>NUCLEOTIDE SEQUENCE [LARGE SCALE GENOMIC DNA]</scope>
    <source>
        <strain evidence="3">CGMCC 1.7656</strain>
    </source>
</reference>
<gene>
    <name evidence="2" type="ORF">GCM10010992_06900</name>
</gene>
<dbReference type="Proteomes" id="UP000620064">
    <property type="component" value="Unassembled WGS sequence"/>
</dbReference>
<dbReference type="EMBL" id="BMLV01000001">
    <property type="protein sequence ID" value="GGP02454.1"/>
    <property type="molecule type" value="Genomic_DNA"/>
</dbReference>
<keyword evidence="3" id="KW-1185">Reference proteome</keyword>
<dbReference type="InterPro" id="IPR006680">
    <property type="entry name" value="Amidohydro-rel"/>
</dbReference>
<dbReference type="PANTHER" id="PTHR43135:SF3">
    <property type="entry name" value="ALPHA-D-RIBOSE 1-METHYLPHOSPHONATE 5-TRIPHOSPHATE DIPHOSPHATASE"/>
    <property type="match status" value="1"/>
</dbReference>
<organism evidence="2 3">
    <name type="scientific">Cloacibacterium rupense</name>
    <dbReference type="NCBI Taxonomy" id="517423"/>
    <lineage>
        <taxon>Bacteria</taxon>
        <taxon>Pseudomonadati</taxon>
        <taxon>Bacteroidota</taxon>
        <taxon>Flavobacteriia</taxon>
        <taxon>Flavobacteriales</taxon>
        <taxon>Weeksellaceae</taxon>
    </lineage>
</organism>
<feature type="domain" description="Amidohydrolase-related" evidence="1">
    <location>
        <begin position="335"/>
        <end position="387"/>
    </location>
</feature>
<dbReference type="InterPro" id="IPR011059">
    <property type="entry name" value="Metal-dep_hydrolase_composite"/>
</dbReference>
<proteinExistence type="predicted"/>